<dbReference type="InterPro" id="IPR018215">
    <property type="entry name" value="ClpP_Ser_AS"/>
</dbReference>
<reference evidence="10 11" key="1">
    <citation type="journal article" date="2016" name="Mol. Biol. Evol.">
        <title>Comparative Genomics of Early-Diverging Mushroom-Forming Fungi Provides Insights into the Origins of Lignocellulose Decay Capabilities.</title>
        <authorList>
            <person name="Nagy L.G."/>
            <person name="Riley R."/>
            <person name="Tritt A."/>
            <person name="Adam C."/>
            <person name="Daum C."/>
            <person name="Floudas D."/>
            <person name="Sun H."/>
            <person name="Yadav J.S."/>
            <person name="Pangilinan J."/>
            <person name="Larsson K.H."/>
            <person name="Matsuura K."/>
            <person name="Barry K."/>
            <person name="Labutti K."/>
            <person name="Kuo R."/>
            <person name="Ohm R.A."/>
            <person name="Bhattacharya S.S."/>
            <person name="Shirouzu T."/>
            <person name="Yoshinaga Y."/>
            <person name="Martin F.M."/>
            <person name="Grigoriev I.V."/>
            <person name="Hibbett D.S."/>
        </authorList>
    </citation>
    <scope>NUCLEOTIDE SEQUENCE [LARGE SCALE GENOMIC DNA]</scope>
    <source>
        <strain evidence="10 11">HHB12733</strain>
    </source>
</reference>
<dbReference type="OrthoDB" id="2017408at2759"/>
<dbReference type="PRINTS" id="PR00127">
    <property type="entry name" value="CLPPROTEASEP"/>
</dbReference>
<keyword evidence="4 7" id="KW-0720">Serine protease</keyword>
<evidence type="ECO:0000256" key="7">
    <source>
        <dbReference type="RuleBase" id="RU000549"/>
    </source>
</evidence>
<dbReference type="CDD" id="cd07017">
    <property type="entry name" value="S14_ClpP_2"/>
    <property type="match status" value="1"/>
</dbReference>
<dbReference type="PROSITE" id="PS00381">
    <property type="entry name" value="CLP_PROTEASE_SER"/>
    <property type="match status" value="1"/>
</dbReference>
<evidence type="ECO:0000256" key="6">
    <source>
        <dbReference type="PROSITE-ProRule" id="PRU10086"/>
    </source>
</evidence>
<dbReference type="GO" id="GO:0009368">
    <property type="term" value="C:endopeptidase Clp complex"/>
    <property type="evidence" value="ECO:0007669"/>
    <property type="project" value="TreeGrafter"/>
</dbReference>
<evidence type="ECO:0000313" key="11">
    <source>
        <dbReference type="Proteomes" id="UP000076842"/>
    </source>
</evidence>
<dbReference type="InParanoid" id="A0A165GSH8"/>
<dbReference type="PANTHER" id="PTHR10381:SF11">
    <property type="entry name" value="ATP-DEPENDENT CLP PROTEASE PROTEOLYTIC SUBUNIT, MITOCHONDRIAL"/>
    <property type="match status" value="1"/>
</dbReference>
<dbReference type="EMBL" id="KV423951">
    <property type="protein sequence ID" value="KZT58420.1"/>
    <property type="molecule type" value="Genomic_DNA"/>
</dbReference>
<dbReference type="HAMAP" id="MF_00444">
    <property type="entry name" value="ClpP"/>
    <property type="match status" value="1"/>
</dbReference>
<feature type="region of interest" description="Disordered" evidence="9">
    <location>
        <begin position="247"/>
        <end position="280"/>
    </location>
</feature>
<gene>
    <name evidence="10" type="ORF">CALCODRAFT_494913</name>
</gene>
<dbReference type="InterPro" id="IPR033135">
    <property type="entry name" value="ClpP_His_AS"/>
</dbReference>
<evidence type="ECO:0000313" key="10">
    <source>
        <dbReference type="EMBL" id="KZT58420.1"/>
    </source>
</evidence>
<comment type="similarity">
    <text evidence="1 8">Belongs to the peptidase S14 family.</text>
</comment>
<feature type="compositionally biased region" description="Low complexity" evidence="9">
    <location>
        <begin position="8"/>
        <end position="21"/>
    </location>
</feature>
<sequence length="280" mass="29910">MSLPSVLRQAARRSTPTAASRVFSAGPSSLHGRSLHNPSDWSPTSALVPIVIEQTGRGERSYDIYSRLLRERVIMLAGPINDPIASLTVAQLLFLEAEEAMKPIHVYINSPGGSVTAGMAIYDTMQYVTSPIYTYCIGQACSMGSLLLAAGERGKRRALPNATIMIHQPSGGATGPASDVAIHAQHILRTRDRLTKIYQKHCGLEGESLDDGVERFRKALERDYFLDAEEAKAFGIVDGVLESRGKADSVSAIGSGPSGPALPEPSPVGLGTDSNPTREP</sequence>
<dbReference type="Pfam" id="PF00574">
    <property type="entry name" value="CLP_protease"/>
    <property type="match status" value="1"/>
</dbReference>
<dbReference type="EC" id="3.4.21.92" evidence="7"/>
<dbReference type="PROSITE" id="PS00382">
    <property type="entry name" value="CLP_PROTEASE_HIS"/>
    <property type="match status" value="1"/>
</dbReference>
<feature type="region of interest" description="Disordered" evidence="9">
    <location>
        <begin position="1"/>
        <end position="38"/>
    </location>
</feature>
<keyword evidence="11" id="KW-1185">Reference proteome</keyword>
<dbReference type="Gene3D" id="3.90.226.10">
    <property type="entry name" value="2-enoyl-CoA Hydratase, Chain A, domain 1"/>
    <property type="match status" value="1"/>
</dbReference>
<dbReference type="GO" id="GO:0004252">
    <property type="term" value="F:serine-type endopeptidase activity"/>
    <property type="evidence" value="ECO:0007669"/>
    <property type="project" value="UniProtKB-EC"/>
</dbReference>
<dbReference type="FunFam" id="3.90.226.10:FF:000001">
    <property type="entry name" value="ATP-dependent Clp protease proteolytic subunit"/>
    <property type="match status" value="1"/>
</dbReference>
<dbReference type="SUPFAM" id="SSF52096">
    <property type="entry name" value="ClpP/crotonase"/>
    <property type="match status" value="1"/>
</dbReference>
<evidence type="ECO:0000256" key="3">
    <source>
        <dbReference type="ARBA" id="ARBA00022801"/>
    </source>
</evidence>
<dbReference type="Proteomes" id="UP000076842">
    <property type="component" value="Unassembled WGS sequence"/>
</dbReference>
<dbReference type="InterPro" id="IPR029045">
    <property type="entry name" value="ClpP/crotonase-like_dom_sf"/>
</dbReference>
<dbReference type="AlphaFoldDB" id="A0A165GSH8"/>
<protein>
    <recommendedName>
        <fullName evidence="8">ATP-dependent Clp protease proteolytic subunit</fullName>
        <ecNumber evidence="7">3.4.21.92</ecNumber>
    </recommendedName>
</protein>
<evidence type="ECO:0000256" key="1">
    <source>
        <dbReference type="ARBA" id="ARBA00007039"/>
    </source>
</evidence>
<keyword evidence="2 7" id="KW-0645">Protease</keyword>
<keyword evidence="3 7" id="KW-0378">Hydrolase</keyword>
<dbReference type="GO" id="GO:0051117">
    <property type="term" value="F:ATPase binding"/>
    <property type="evidence" value="ECO:0007669"/>
    <property type="project" value="TreeGrafter"/>
</dbReference>
<dbReference type="GO" id="GO:0004176">
    <property type="term" value="F:ATP-dependent peptidase activity"/>
    <property type="evidence" value="ECO:0007669"/>
    <property type="project" value="InterPro"/>
</dbReference>
<evidence type="ECO:0000256" key="9">
    <source>
        <dbReference type="SAM" id="MobiDB-lite"/>
    </source>
</evidence>
<proteinExistence type="inferred from homology"/>
<evidence type="ECO:0000256" key="2">
    <source>
        <dbReference type="ARBA" id="ARBA00022670"/>
    </source>
</evidence>
<dbReference type="InterPro" id="IPR023562">
    <property type="entry name" value="ClpP/TepA"/>
</dbReference>
<dbReference type="NCBIfam" id="NF001368">
    <property type="entry name" value="PRK00277.1"/>
    <property type="match status" value="1"/>
</dbReference>
<evidence type="ECO:0000256" key="5">
    <source>
        <dbReference type="PROSITE-ProRule" id="PRU10085"/>
    </source>
</evidence>
<organism evidence="10 11">
    <name type="scientific">Calocera cornea HHB12733</name>
    <dbReference type="NCBI Taxonomy" id="1353952"/>
    <lineage>
        <taxon>Eukaryota</taxon>
        <taxon>Fungi</taxon>
        <taxon>Dikarya</taxon>
        <taxon>Basidiomycota</taxon>
        <taxon>Agaricomycotina</taxon>
        <taxon>Dacrymycetes</taxon>
        <taxon>Dacrymycetales</taxon>
        <taxon>Dacrymycetaceae</taxon>
        <taxon>Calocera</taxon>
    </lineage>
</organism>
<name>A0A165GSH8_9BASI</name>
<dbReference type="STRING" id="1353952.A0A165GSH8"/>
<dbReference type="PANTHER" id="PTHR10381">
    <property type="entry name" value="ATP-DEPENDENT CLP PROTEASE PROTEOLYTIC SUBUNIT"/>
    <property type="match status" value="1"/>
</dbReference>
<accession>A0A165GSH8</accession>
<evidence type="ECO:0000256" key="4">
    <source>
        <dbReference type="ARBA" id="ARBA00022825"/>
    </source>
</evidence>
<dbReference type="GO" id="GO:0006515">
    <property type="term" value="P:protein quality control for misfolded or incompletely synthesized proteins"/>
    <property type="evidence" value="ECO:0007669"/>
    <property type="project" value="TreeGrafter"/>
</dbReference>
<evidence type="ECO:0000256" key="8">
    <source>
        <dbReference type="RuleBase" id="RU003567"/>
    </source>
</evidence>
<feature type="active site" evidence="6">
    <location>
        <position position="167"/>
    </location>
</feature>
<dbReference type="InterPro" id="IPR001907">
    <property type="entry name" value="ClpP"/>
</dbReference>
<feature type="active site" evidence="5">
    <location>
        <position position="142"/>
    </location>
</feature>